<evidence type="ECO:0000256" key="4">
    <source>
        <dbReference type="ARBA" id="ARBA00022485"/>
    </source>
</evidence>
<comment type="cofactor">
    <cofactor evidence="14">
        <name>[4Fe-4S] cluster</name>
        <dbReference type="ChEBI" id="CHEBI:49883"/>
    </cofactor>
    <text evidence="14">Binds 1 [4Fe-4S] cluster per dimer.</text>
</comment>
<keyword evidence="9 14" id="KW-0560">Oxidoreductase</keyword>
<evidence type="ECO:0000256" key="3">
    <source>
        <dbReference type="ARBA" id="ARBA00011738"/>
    </source>
</evidence>
<keyword evidence="4 14" id="KW-0004">4Fe-4S</keyword>
<dbReference type="InterPro" id="IPR005977">
    <property type="entry name" value="Nitrogenase_Fe_NifH"/>
</dbReference>
<evidence type="ECO:0000256" key="1">
    <source>
        <dbReference type="ARBA" id="ARBA00002234"/>
    </source>
</evidence>
<dbReference type="HAMAP" id="MF_00533">
    <property type="entry name" value="NifH"/>
    <property type="match status" value="1"/>
</dbReference>
<reference evidence="17" key="1">
    <citation type="submission" date="2020-09" db="EMBL/GenBank/DDBJ databases">
        <title>Iningainema tapete sp. nov. (Scytonemataceae, Cyanobacteria) from greenhouses in central Florida (USA) produces two types of nodularin with biosynthetic potential for microcystin-LR and anabaenopeptins.</title>
        <authorList>
            <person name="Berthold D.E."/>
            <person name="Lefler F.W."/>
            <person name="Huang I.-S."/>
            <person name="Abdulla H."/>
            <person name="Zimba P.V."/>
            <person name="Laughinghouse H.D. IV."/>
        </authorList>
    </citation>
    <scope>NUCLEOTIDE SEQUENCE</scope>
    <source>
        <strain evidence="17">BLCCT55</strain>
    </source>
</reference>
<comment type="function">
    <text evidence="1 14">The key enzymatic reactions in nitrogen fixation are catalyzed by the nitrogenase complex, which has 2 components: the iron protein and the molybdenum-iron protein.</text>
</comment>
<dbReference type="PROSITE" id="PS00692">
    <property type="entry name" value="NIFH_FRXC_2"/>
    <property type="match status" value="1"/>
</dbReference>
<dbReference type="SUPFAM" id="SSF52540">
    <property type="entry name" value="P-loop containing nucleoside triphosphate hydrolases"/>
    <property type="match status" value="1"/>
</dbReference>
<dbReference type="Gene3D" id="3.40.50.300">
    <property type="entry name" value="P-loop containing nucleotide triphosphate hydrolases"/>
    <property type="match status" value="1"/>
</dbReference>
<dbReference type="PIRSF" id="PIRSF000363">
    <property type="entry name" value="Nitrogenase_iron"/>
    <property type="match status" value="1"/>
</dbReference>
<comment type="caution">
    <text evidence="17">The sequence shown here is derived from an EMBL/GenBank/DDBJ whole genome shotgun (WGS) entry which is preliminary data.</text>
</comment>
<feature type="binding site" evidence="14">
    <location>
        <position position="102"/>
    </location>
    <ligand>
        <name>[4Fe-4S] cluster</name>
        <dbReference type="ChEBI" id="CHEBI:49883"/>
        <note>ligand shared between dimeric partners</note>
    </ligand>
</feature>
<feature type="binding site" evidence="14">
    <location>
        <begin position="14"/>
        <end position="21"/>
    </location>
    <ligand>
        <name>ATP</name>
        <dbReference type="ChEBI" id="CHEBI:30616"/>
    </ligand>
</feature>
<evidence type="ECO:0000256" key="2">
    <source>
        <dbReference type="ARBA" id="ARBA00005504"/>
    </source>
</evidence>
<evidence type="ECO:0000256" key="10">
    <source>
        <dbReference type="ARBA" id="ARBA00023004"/>
    </source>
</evidence>
<dbReference type="GO" id="GO:0005524">
    <property type="term" value="F:ATP binding"/>
    <property type="evidence" value="ECO:0007669"/>
    <property type="project" value="UniProtKB-UniRule"/>
</dbReference>
<evidence type="ECO:0000256" key="8">
    <source>
        <dbReference type="ARBA" id="ARBA00022840"/>
    </source>
</evidence>
<comment type="similarity">
    <text evidence="2 14 16">Belongs to the NifH/BchL/ChlL family.</text>
</comment>
<keyword evidence="18" id="KW-1185">Reference proteome</keyword>
<evidence type="ECO:0000256" key="7">
    <source>
        <dbReference type="ARBA" id="ARBA00022765"/>
    </source>
</evidence>
<proteinExistence type="inferred from homology"/>
<sequence>MSVDEKIRQIAFYGKGGIGKSTTSQNTLAAMAEVGQRILIVGCDPKADSTRLILHCKAQTTVLHLAAERGAVEDLELEEVVITGFRGIRCVESGGPEPGVGCAGRGIITAINFLEENGAYQDVDFVSYDVLGDVVCGGFAMPIREGKAQEIYIVTSGEMMAMFAANNIARGVLKYAHTGGVRLAGLICNSRKTDREEELITTLASRLSTQMIHFVPRDNIVQHAELRRMTVNEYAPDSNQANEYRTLADKIINNKFFAVPTPIEMDELEALLIEFGILESEENAAKLVGVAKAQEESEKRLEDAEGEALEALKKGNVEVVAAGDKK</sequence>
<keyword evidence="12 14" id="KW-0535">Nitrogen fixation</keyword>
<comment type="PTM">
    <text evidence="14">The reversible ADP-ribosylation of Arg-105 inactivates the nitrogenase reductase and regulates nitrogenase activity.</text>
</comment>
<evidence type="ECO:0000256" key="14">
    <source>
        <dbReference type="HAMAP-Rule" id="MF_00533"/>
    </source>
</evidence>
<comment type="catalytic activity">
    <reaction evidence="13 14">
        <text>N2 + 8 reduced [2Fe-2S]-[ferredoxin] + 16 ATP + 16 H2O = H2 + 8 oxidized [2Fe-2S]-[ferredoxin] + 2 NH4(+) + 16 ADP + 16 phosphate + 6 H(+)</text>
        <dbReference type="Rhea" id="RHEA:21448"/>
        <dbReference type="Rhea" id="RHEA-COMP:10000"/>
        <dbReference type="Rhea" id="RHEA-COMP:10001"/>
        <dbReference type="ChEBI" id="CHEBI:15377"/>
        <dbReference type="ChEBI" id="CHEBI:15378"/>
        <dbReference type="ChEBI" id="CHEBI:17997"/>
        <dbReference type="ChEBI" id="CHEBI:18276"/>
        <dbReference type="ChEBI" id="CHEBI:28938"/>
        <dbReference type="ChEBI" id="CHEBI:30616"/>
        <dbReference type="ChEBI" id="CHEBI:33737"/>
        <dbReference type="ChEBI" id="CHEBI:33738"/>
        <dbReference type="ChEBI" id="CHEBI:43474"/>
        <dbReference type="ChEBI" id="CHEBI:456216"/>
        <dbReference type="EC" id="1.18.6.1"/>
    </reaction>
</comment>
<dbReference type="Proteomes" id="UP000629098">
    <property type="component" value="Unassembled WGS sequence"/>
</dbReference>
<dbReference type="GO" id="GO:0016163">
    <property type="term" value="F:nitrogenase activity"/>
    <property type="evidence" value="ECO:0007669"/>
    <property type="project" value="UniProtKB-UniRule"/>
</dbReference>
<dbReference type="NCBIfam" id="TIGR01287">
    <property type="entry name" value="nifH"/>
    <property type="match status" value="1"/>
</dbReference>
<evidence type="ECO:0000256" key="5">
    <source>
        <dbReference type="ARBA" id="ARBA00022723"/>
    </source>
</evidence>
<keyword evidence="10 14" id="KW-0408">Iron</keyword>
<dbReference type="EC" id="1.18.6.1" evidence="14"/>
<evidence type="ECO:0000256" key="11">
    <source>
        <dbReference type="ARBA" id="ARBA00023014"/>
    </source>
</evidence>
<name>A0A8J6XDG8_9CYAN</name>
<feature type="modified residue" description="ADP-ribosylarginine; by dinitrogenase reductase ADP-ribosyltransferase" evidence="14 15">
    <location>
        <position position="105"/>
    </location>
</feature>
<dbReference type="GO" id="GO:0046872">
    <property type="term" value="F:metal ion binding"/>
    <property type="evidence" value="ECO:0007669"/>
    <property type="project" value="UniProtKB-KW"/>
</dbReference>
<evidence type="ECO:0000313" key="18">
    <source>
        <dbReference type="Proteomes" id="UP000629098"/>
    </source>
</evidence>
<organism evidence="17 18">
    <name type="scientific">Iningainema tapete BLCC-T55</name>
    <dbReference type="NCBI Taxonomy" id="2748662"/>
    <lineage>
        <taxon>Bacteria</taxon>
        <taxon>Bacillati</taxon>
        <taxon>Cyanobacteriota</taxon>
        <taxon>Cyanophyceae</taxon>
        <taxon>Nostocales</taxon>
        <taxon>Scytonemataceae</taxon>
        <taxon>Iningainema tapete</taxon>
    </lineage>
</organism>
<dbReference type="CDD" id="cd02040">
    <property type="entry name" value="NifH"/>
    <property type="match status" value="1"/>
</dbReference>
<evidence type="ECO:0000256" key="12">
    <source>
        <dbReference type="ARBA" id="ARBA00023231"/>
    </source>
</evidence>
<dbReference type="InterPro" id="IPR030655">
    <property type="entry name" value="NifH/chlL_CS"/>
</dbReference>
<accession>A0A8J6XDG8</accession>
<evidence type="ECO:0000313" key="17">
    <source>
        <dbReference type="EMBL" id="MBD2771368.1"/>
    </source>
</evidence>
<dbReference type="PROSITE" id="PS51026">
    <property type="entry name" value="NIFH_FRXC_3"/>
    <property type="match status" value="1"/>
</dbReference>
<dbReference type="InterPro" id="IPR027417">
    <property type="entry name" value="P-loop_NTPase"/>
</dbReference>
<evidence type="ECO:0000256" key="13">
    <source>
        <dbReference type="ARBA" id="ARBA00047967"/>
    </source>
</evidence>
<evidence type="ECO:0000256" key="6">
    <source>
        <dbReference type="ARBA" id="ARBA00022741"/>
    </source>
</evidence>
<evidence type="ECO:0000256" key="15">
    <source>
        <dbReference type="PIRSR" id="PIRSR605977-50"/>
    </source>
</evidence>
<dbReference type="AlphaFoldDB" id="A0A8J6XDG8"/>
<dbReference type="PANTHER" id="PTHR42864:SF2">
    <property type="entry name" value="LIGHT-INDEPENDENT PROTOCHLOROPHYLLIDE REDUCTASE IRON-SULFUR ATP-BINDING PROTEIN"/>
    <property type="match status" value="1"/>
</dbReference>
<dbReference type="InterPro" id="IPR000392">
    <property type="entry name" value="NifH/frxC"/>
</dbReference>
<keyword evidence="5 14" id="KW-0479">Metal-binding</keyword>
<keyword evidence="8 14" id="KW-0067">ATP-binding</keyword>
<comment type="PTM">
    <text evidence="15">The reversible ADP-ribosylation of Arg inactivates the nitrogenase reductase and regulates nitrogenase activity.</text>
</comment>
<protein>
    <recommendedName>
        <fullName evidence="14">Nitrogenase iron protein</fullName>
        <ecNumber evidence="14">1.18.6.1</ecNumber>
    </recommendedName>
    <alternativeName>
        <fullName evidence="14">Nitrogenase Fe protein</fullName>
    </alternativeName>
    <alternativeName>
        <fullName evidence="14">Nitrogenase component II</fullName>
    </alternativeName>
    <alternativeName>
        <fullName evidence="14">Nitrogenase reductase</fullName>
    </alternativeName>
</protein>
<feature type="binding site" evidence="14">
    <location>
        <position position="136"/>
    </location>
    <ligand>
        <name>[4Fe-4S] cluster</name>
        <dbReference type="ChEBI" id="CHEBI:49883"/>
        <note>ligand shared between dimeric partners</note>
    </ligand>
</feature>
<dbReference type="GO" id="GO:0051539">
    <property type="term" value="F:4 iron, 4 sulfur cluster binding"/>
    <property type="evidence" value="ECO:0007669"/>
    <property type="project" value="UniProtKB-KW"/>
</dbReference>
<dbReference type="RefSeq" id="WP_190825667.1">
    <property type="nucleotide sequence ID" value="NZ_CAWPPI010000021.1"/>
</dbReference>
<dbReference type="PROSITE" id="PS00746">
    <property type="entry name" value="NIFH_FRXC_1"/>
    <property type="match status" value="1"/>
</dbReference>
<comment type="subunit">
    <text evidence="3 14">Homodimer.</text>
</comment>
<keyword evidence="7 14" id="KW-0013">ADP-ribosylation</keyword>
<dbReference type="PANTHER" id="PTHR42864">
    <property type="entry name" value="LIGHT-INDEPENDENT PROTOCHLOROPHYLLIDE REDUCTASE IRON-SULFUR ATP-BINDING PROTEIN"/>
    <property type="match status" value="1"/>
</dbReference>
<dbReference type="Pfam" id="PF00142">
    <property type="entry name" value="Fer4_NifH"/>
    <property type="match status" value="1"/>
</dbReference>
<dbReference type="PRINTS" id="PR00091">
    <property type="entry name" value="NITROGNASEII"/>
</dbReference>
<keyword evidence="6 14" id="KW-0547">Nucleotide-binding</keyword>
<evidence type="ECO:0000256" key="9">
    <source>
        <dbReference type="ARBA" id="ARBA00023002"/>
    </source>
</evidence>
<evidence type="ECO:0000256" key="16">
    <source>
        <dbReference type="RuleBase" id="RU003688"/>
    </source>
</evidence>
<dbReference type="EMBL" id="JACXAE010000021">
    <property type="protein sequence ID" value="MBD2771368.1"/>
    <property type="molecule type" value="Genomic_DNA"/>
</dbReference>
<keyword evidence="11 14" id="KW-0411">Iron-sulfur</keyword>
<dbReference type="FunFam" id="3.40.50.300:FF:001379">
    <property type="entry name" value="Nitrogenase iron protein 1"/>
    <property type="match status" value="1"/>
</dbReference>
<gene>
    <name evidence="14 17" type="primary">nifH</name>
    <name evidence="17" type="ORF">ICL16_04345</name>
</gene>